<keyword evidence="2 4" id="KW-0547">Nucleotide-binding</keyword>
<dbReference type="SMART" id="SM00382">
    <property type="entry name" value="AAA"/>
    <property type="match status" value="1"/>
</dbReference>
<dbReference type="SUPFAM" id="SSF52540">
    <property type="entry name" value="P-loop containing nucleoside triphosphate hydrolases"/>
    <property type="match status" value="1"/>
</dbReference>
<feature type="compositionally biased region" description="Polar residues" evidence="5">
    <location>
        <begin position="27"/>
        <end position="37"/>
    </location>
</feature>
<dbReference type="PROSITE" id="PS00674">
    <property type="entry name" value="AAA"/>
    <property type="match status" value="1"/>
</dbReference>
<dbReference type="STRING" id="933852.A0A0C3AYZ5"/>
<dbReference type="GO" id="GO:0016887">
    <property type="term" value="F:ATP hydrolysis activity"/>
    <property type="evidence" value="ECO:0007669"/>
    <property type="project" value="InterPro"/>
</dbReference>
<evidence type="ECO:0000259" key="6">
    <source>
        <dbReference type="SMART" id="SM00382"/>
    </source>
</evidence>
<organism evidence="7 8">
    <name type="scientific">Serendipita vermifera MAFF 305830</name>
    <dbReference type="NCBI Taxonomy" id="933852"/>
    <lineage>
        <taxon>Eukaryota</taxon>
        <taxon>Fungi</taxon>
        <taxon>Dikarya</taxon>
        <taxon>Basidiomycota</taxon>
        <taxon>Agaricomycotina</taxon>
        <taxon>Agaricomycetes</taxon>
        <taxon>Sebacinales</taxon>
        <taxon>Serendipitaceae</taxon>
        <taxon>Serendipita</taxon>
    </lineage>
</organism>
<accession>A0A0C3AYZ5</accession>
<reference evidence="8" key="2">
    <citation type="submission" date="2015-01" db="EMBL/GenBank/DDBJ databases">
        <title>Evolutionary Origins and Diversification of the Mycorrhizal Mutualists.</title>
        <authorList>
            <consortium name="DOE Joint Genome Institute"/>
            <consortium name="Mycorrhizal Genomics Consortium"/>
            <person name="Kohler A."/>
            <person name="Kuo A."/>
            <person name="Nagy L.G."/>
            <person name="Floudas D."/>
            <person name="Copeland A."/>
            <person name="Barry K.W."/>
            <person name="Cichocki N."/>
            <person name="Veneault-Fourrey C."/>
            <person name="LaButti K."/>
            <person name="Lindquist E.A."/>
            <person name="Lipzen A."/>
            <person name="Lundell T."/>
            <person name="Morin E."/>
            <person name="Murat C."/>
            <person name="Riley R."/>
            <person name="Ohm R."/>
            <person name="Sun H."/>
            <person name="Tunlid A."/>
            <person name="Henrissat B."/>
            <person name="Grigoriev I.V."/>
            <person name="Hibbett D.S."/>
            <person name="Martin F."/>
        </authorList>
    </citation>
    <scope>NUCLEOTIDE SEQUENCE [LARGE SCALE GENOMIC DNA]</scope>
    <source>
        <strain evidence="8">MAFF 305830</strain>
    </source>
</reference>
<comment type="similarity">
    <text evidence="1 4">Belongs to the AAA ATPase family.</text>
</comment>
<keyword evidence="3 4" id="KW-0067">ATP-binding</keyword>
<dbReference type="EMBL" id="KN824316">
    <property type="protein sequence ID" value="KIM25184.1"/>
    <property type="molecule type" value="Genomic_DNA"/>
</dbReference>
<evidence type="ECO:0000256" key="1">
    <source>
        <dbReference type="ARBA" id="ARBA00006914"/>
    </source>
</evidence>
<proteinExistence type="inferred from homology"/>
<evidence type="ECO:0000256" key="3">
    <source>
        <dbReference type="ARBA" id="ARBA00022840"/>
    </source>
</evidence>
<protein>
    <recommendedName>
        <fullName evidence="6">AAA+ ATPase domain-containing protein</fullName>
    </recommendedName>
</protein>
<evidence type="ECO:0000256" key="4">
    <source>
        <dbReference type="RuleBase" id="RU003651"/>
    </source>
</evidence>
<dbReference type="Pfam" id="PF00004">
    <property type="entry name" value="AAA"/>
    <property type="match status" value="1"/>
</dbReference>
<feature type="compositionally biased region" description="Basic and acidic residues" evidence="5">
    <location>
        <begin position="38"/>
        <end position="54"/>
    </location>
</feature>
<dbReference type="InterPro" id="IPR003960">
    <property type="entry name" value="ATPase_AAA_CS"/>
</dbReference>
<evidence type="ECO:0000256" key="2">
    <source>
        <dbReference type="ARBA" id="ARBA00022741"/>
    </source>
</evidence>
<evidence type="ECO:0000256" key="5">
    <source>
        <dbReference type="SAM" id="MobiDB-lite"/>
    </source>
</evidence>
<dbReference type="GO" id="GO:0005524">
    <property type="term" value="F:ATP binding"/>
    <property type="evidence" value="ECO:0007669"/>
    <property type="project" value="UniProtKB-KW"/>
</dbReference>
<sequence>MKHTTSRSSDLSDAFVNISFEEVPNKHSGSSSEQSAVSKDKEQSGKSKDKDAVYTDWKEEHSHEAVDPGLAFSNILRKKYAGWSLVRVTQPFFFPIHGYPELVMRPIPEETMDSSIAAFIPFARKSGRVGGVLAEMVSLGGFLCAWKSWDFLVYEAVYPMGMFKEQGLWVVHQGPPEPIYQLLTTVGSWGQELHDEVLVYDQGWWQKDASLYQEIQKADWKDVILKDQFKKAIRSSIIDFFKNKAVYKELQVPWKRGLIFYGPAGNGKTVSLKAAMHDTDNPILYVRTLTNYRGDEAAMADIFGMARRFSPCILVLEDIDSHINERNRSFFLNQLDGLDDNDGILLIATTNHLERLDNSVSNRPSRFDRKYLFDDPDEAERRLYCTYWQKKLEHNDKVSFPDSLADEIAKESDTLSFAYLKEAFVSTLVLMATEDIDFAETLKAQVKELKDQIRERPPHVSAINPGSVRCASSGELAATRELLQRLSGGEIQKGLSTNCIMPSANTGLRRWI</sequence>
<dbReference type="InterPro" id="IPR050221">
    <property type="entry name" value="26S_Proteasome_ATPase"/>
</dbReference>
<feature type="domain" description="AAA+ ATPase" evidence="6">
    <location>
        <begin position="254"/>
        <end position="377"/>
    </location>
</feature>
<dbReference type="OrthoDB" id="2115716at2759"/>
<dbReference type="HOGENOM" id="CLU_025506_0_0_1"/>
<dbReference type="GO" id="GO:0008540">
    <property type="term" value="C:proteasome regulatory particle, base subcomplex"/>
    <property type="evidence" value="ECO:0007669"/>
    <property type="project" value="UniProtKB-ARBA"/>
</dbReference>
<dbReference type="AlphaFoldDB" id="A0A0C3AYZ5"/>
<feature type="region of interest" description="Disordered" evidence="5">
    <location>
        <begin position="22"/>
        <end position="54"/>
    </location>
</feature>
<gene>
    <name evidence="7" type="ORF">M408DRAFT_331292</name>
</gene>
<dbReference type="Proteomes" id="UP000054097">
    <property type="component" value="Unassembled WGS sequence"/>
</dbReference>
<evidence type="ECO:0000313" key="8">
    <source>
        <dbReference type="Proteomes" id="UP000054097"/>
    </source>
</evidence>
<keyword evidence="8" id="KW-1185">Reference proteome</keyword>
<dbReference type="InterPro" id="IPR027417">
    <property type="entry name" value="P-loop_NTPase"/>
</dbReference>
<dbReference type="InterPro" id="IPR003593">
    <property type="entry name" value="AAA+_ATPase"/>
</dbReference>
<dbReference type="PANTHER" id="PTHR23073">
    <property type="entry name" value="26S PROTEASOME REGULATORY SUBUNIT"/>
    <property type="match status" value="1"/>
</dbReference>
<evidence type="ECO:0000313" key="7">
    <source>
        <dbReference type="EMBL" id="KIM25184.1"/>
    </source>
</evidence>
<dbReference type="CDD" id="cd19481">
    <property type="entry name" value="RecA-like_protease"/>
    <property type="match status" value="1"/>
</dbReference>
<dbReference type="InterPro" id="IPR003959">
    <property type="entry name" value="ATPase_AAA_core"/>
</dbReference>
<dbReference type="Gene3D" id="3.40.50.300">
    <property type="entry name" value="P-loop containing nucleotide triphosphate hydrolases"/>
    <property type="match status" value="1"/>
</dbReference>
<reference evidence="7 8" key="1">
    <citation type="submission" date="2014-04" db="EMBL/GenBank/DDBJ databases">
        <authorList>
            <consortium name="DOE Joint Genome Institute"/>
            <person name="Kuo A."/>
            <person name="Zuccaro A."/>
            <person name="Kohler A."/>
            <person name="Nagy L.G."/>
            <person name="Floudas D."/>
            <person name="Copeland A."/>
            <person name="Barry K.W."/>
            <person name="Cichocki N."/>
            <person name="Veneault-Fourrey C."/>
            <person name="LaButti K."/>
            <person name="Lindquist E.A."/>
            <person name="Lipzen A."/>
            <person name="Lundell T."/>
            <person name="Morin E."/>
            <person name="Murat C."/>
            <person name="Sun H."/>
            <person name="Tunlid A."/>
            <person name="Henrissat B."/>
            <person name="Grigoriev I.V."/>
            <person name="Hibbett D.S."/>
            <person name="Martin F."/>
            <person name="Nordberg H.P."/>
            <person name="Cantor M.N."/>
            <person name="Hua S.X."/>
        </authorList>
    </citation>
    <scope>NUCLEOTIDE SEQUENCE [LARGE SCALE GENOMIC DNA]</scope>
    <source>
        <strain evidence="7 8">MAFF 305830</strain>
    </source>
</reference>
<name>A0A0C3AYZ5_SERVB</name>